<reference evidence="1 2" key="2">
    <citation type="submission" date="2018-11" db="EMBL/GenBank/DDBJ databases">
        <authorList>
            <consortium name="Pathogen Informatics"/>
        </authorList>
    </citation>
    <scope>NUCLEOTIDE SEQUENCE [LARGE SCALE GENOMIC DNA]</scope>
</reference>
<keyword evidence="2" id="KW-1185">Reference proteome</keyword>
<name>A0A183I095_9BILA</name>
<sequence>MRPLEKLNLSWDPVNLTVEKTALAGTKGFIVFLATTQIFEDELKTYTIYCIKSSNILKKFGENLEGFEFQIGEE</sequence>
<dbReference type="EMBL" id="UZAJ01040067">
    <property type="protein sequence ID" value="VDP13041.1"/>
    <property type="molecule type" value="Genomic_DNA"/>
</dbReference>
<proteinExistence type="predicted"/>
<evidence type="ECO:0000313" key="2">
    <source>
        <dbReference type="Proteomes" id="UP000267606"/>
    </source>
</evidence>
<reference evidence="3" key="1">
    <citation type="submission" date="2016-06" db="UniProtKB">
        <authorList>
            <consortium name="WormBaseParasite"/>
        </authorList>
    </citation>
    <scope>IDENTIFICATION</scope>
</reference>
<evidence type="ECO:0000313" key="3">
    <source>
        <dbReference type="WBParaSite" id="OFLC_0001315801-mRNA-1"/>
    </source>
</evidence>
<dbReference type="WBParaSite" id="OFLC_0001315801-mRNA-1">
    <property type="protein sequence ID" value="OFLC_0001315801-mRNA-1"/>
    <property type="gene ID" value="OFLC_0001315801"/>
</dbReference>
<evidence type="ECO:0000313" key="1">
    <source>
        <dbReference type="EMBL" id="VDP13041.1"/>
    </source>
</evidence>
<protein>
    <submittedName>
        <fullName evidence="3">PH domain-containing protein</fullName>
    </submittedName>
</protein>
<organism evidence="3">
    <name type="scientific">Onchocerca flexuosa</name>
    <dbReference type="NCBI Taxonomy" id="387005"/>
    <lineage>
        <taxon>Eukaryota</taxon>
        <taxon>Metazoa</taxon>
        <taxon>Ecdysozoa</taxon>
        <taxon>Nematoda</taxon>
        <taxon>Chromadorea</taxon>
        <taxon>Rhabditida</taxon>
        <taxon>Spirurina</taxon>
        <taxon>Spiruromorpha</taxon>
        <taxon>Filarioidea</taxon>
        <taxon>Onchocercidae</taxon>
        <taxon>Onchocerca</taxon>
    </lineage>
</organism>
<dbReference type="Proteomes" id="UP000267606">
    <property type="component" value="Unassembled WGS sequence"/>
</dbReference>
<accession>A0A183I095</accession>
<gene>
    <name evidence="1" type="ORF">OFLC_LOCUS13157</name>
</gene>
<dbReference type="AlphaFoldDB" id="A0A183I095"/>